<proteinExistence type="predicted"/>
<dbReference type="Pfam" id="PF04434">
    <property type="entry name" value="SWIM"/>
    <property type="match status" value="1"/>
</dbReference>
<keyword evidence="2" id="KW-0863">Zinc-finger</keyword>
<dbReference type="InterPro" id="IPR014001">
    <property type="entry name" value="Helicase_ATP-bd"/>
</dbReference>
<dbReference type="InterPro" id="IPR007527">
    <property type="entry name" value="Znf_SWIM"/>
</dbReference>
<evidence type="ECO:0000259" key="4">
    <source>
        <dbReference type="PROSITE" id="PS51192"/>
    </source>
</evidence>
<dbReference type="Pfam" id="PF12419">
    <property type="entry name" value="DUF3670"/>
    <property type="match status" value="1"/>
</dbReference>
<dbReference type="InterPro" id="IPR001650">
    <property type="entry name" value="Helicase_C-like"/>
</dbReference>
<dbReference type="InterPro" id="IPR038718">
    <property type="entry name" value="SNF2-like_sf"/>
</dbReference>
<evidence type="ECO:0000313" key="7">
    <source>
        <dbReference type="Proteomes" id="UP000777002"/>
    </source>
</evidence>
<protein>
    <submittedName>
        <fullName evidence="6">DEAD/DEAH box helicase family protein</fullName>
    </submittedName>
</protein>
<dbReference type="PROSITE" id="PS51194">
    <property type="entry name" value="HELICASE_CTER"/>
    <property type="match status" value="1"/>
</dbReference>
<dbReference type="EMBL" id="JACJKX010000004">
    <property type="protein sequence ID" value="MBM6928357.1"/>
    <property type="molecule type" value="Genomic_DNA"/>
</dbReference>
<dbReference type="Gene3D" id="3.40.50.10810">
    <property type="entry name" value="Tandem AAA-ATPase domain"/>
    <property type="match status" value="1"/>
</dbReference>
<dbReference type="InterPro" id="IPR049730">
    <property type="entry name" value="SNF2/RAD54-like_C"/>
</dbReference>
<dbReference type="PROSITE" id="PS51192">
    <property type="entry name" value="HELICASE_ATP_BIND_1"/>
    <property type="match status" value="1"/>
</dbReference>
<feature type="domain" description="Helicase C-terminal" evidence="5">
    <location>
        <begin position="1028"/>
        <end position="1180"/>
    </location>
</feature>
<comment type="caution">
    <text evidence="6">The sequence shown here is derived from an EMBL/GenBank/DDBJ whole genome shotgun (WGS) entry which is preliminary data.</text>
</comment>
<evidence type="ECO:0000259" key="5">
    <source>
        <dbReference type="PROSITE" id="PS51194"/>
    </source>
</evidence>
<reference evidence="6 7" key="1">
    <citation type="journal article" date="2021" name="Sci. Rep.">
        <title>The distribution of antibiotic resistance genes in chicken gut microbiota commensals.</title>
        <authorList>
            <person name="Juricova H."/>
            <person name="Matiasovicova J."/>
            <person name="Kubasova T."/>
            <person name="Cejkova D."/>
            <person name="Rychlik I."/>
        </authorList>
    </citation>
    <scope>NUCLEOTIDE SEQUENCE [LARGE SCALE GENOMIC DNA]</scope>
    <source>
        <strain evidence="6 7">An562</strain>
    </source>
</reference>
<keyword evidence="2" id="KW-0862">Zinc</keyword>
<dbReference type="PROSITE" id="PS50966">
    <property type="entry name" value="ZF_SWIM"/>
    <property type="match status" value="1"/>
</dbReference>
<feature type="domain" description="Helicase ATP-binding" evidence="4">
    <location>
        <begin position="730"/>
        <end position="889"/>
    </location>
</feature>
<dbReference type="Gene3D" id="3.40.50.300">
    <property type="entry name" value="P-loop containing nucleotide triphosphate hydrolases"/>
    <property type="match status" value="1"/>
</dbReference>
<dbReference type="Pfam" id="PF00271">
    <property type="entry name" value="Helicase_C"/>
    <property type="match status" value="1"/>
</dbReference>
<evidence type="ECO:0000256" key="2">
    <source>
        <dbReference type="PROSITE-ProRule" id="PRU00325"/>
    </source>
</evidence>
<sequence>MATRTQYGKTWWGKAWLNALSACDYTNRLPRGKTYCNSGHVLDVNLNAQTHEIEAVVQGSVYPYDIRIKLPTFTETQIQTLIETLKKREDLLARLFDKELPPEINDICLSLGLKLFPSSSRDIEMDCSCPDRAIPCKHIAAVIYWLSRQIDKDPFLIFALHGLYLLDALQAEGLEVKEVTEDRPTTLHALSAIVNDMELVQCSGDFKLTSLPLTPLPVIGKKIFSLLPEHFSLSNEKNFGAKLLELIRRNDQKTRRLFFLTELSSPSERSQTYLKQIEEEISGFNKKRFHFAIDKRNLRDFALTDESGKTLKKDDALRLISALIGLPETLARQWLTPELYALRVLFLATDRLYRSQALIPVAVVSPDLEDCWPQIYWMPAIRYSQIGLAFAQICRAFDSVVDDLFRLDCIECTTQIQKIYLGVTLALTFWHRLLSSDFSESDGGVLFTSPSSRELSADVKPAFANEYARYLRILNLTFNFPWKPIVSLTRSRDKAINVHFCIKAKDSKARPVDLKLLMKDERYGKERFAALNVLNTLKSIDSLFGDLVESKNKIVTLASDQLKDFLFEIAPVLTLLGISLSMPASLKKLLRPRLTASISSNSSSKSFFSKAALTDFDFKLAIGDQPITEDELARLLQHVGEVIEWGDQYIYVDPEEIERYREKLENPPKATMLQKMRAVLTGETDGIKVNVAETIKRELETIRSVDRVDLPATLCAELRPYQKRGYEWLMKNIRFGLGSLIADDMGLGKTLQVIACITRLKEEGNLADKKVLVVVPTTLLTNWEREIAKFSPTLRVAVYHGANREMPATDTFDVLITSYGLVRRDLDQLAALSLKLLVVDEAQAVKNHLTTLARSLSLLKADEVIAMSGTPVENHLMEYWSIFSLVQPGLLGSERDFKRTFATPIESERDPQVIEAFKALTAPFMLRRLKTDKSIINDLPERIVNDQFVTLTPEQAVLYQKTLNAAMKRLEKIDAEAKADGSDLRMQKRAAVLKLITSLKQICNSPSQYLKTEGGTPDSGKAALLFELLEQNFDSGRKVLIFTQYREMGDRLKKWITDALDEKVLFINGSVPVKKRMQMVDDFQTDPTVRVMVLSLKAAGTGLNLTAASSVIHYDLWWNPAVEAQATDRAYRIGQKNDVLVYRFVTAGTFEERINDMLASKRELAELTVNAGETWVGDLSTGELKKLFALDK</sequence>
<evidence type="ECO:0000313" key="6">
    <source>
        <dbReference type="EMBL" id="MBM6928357.1"/>
    </source>
</evidence>
<dbReference type="Pfam" id="PF00176">
    <property type="entry name" value="SNF2-rel_dom"/>
    <property type="match status" value="1"/>
</dbReference>
<evidence type="ECO:0000256" key="1">
    <source>
        <dbReference type="ARBA" id="ARBA00022801"/>
    </source>
</evidence>
<keyword evidence="2" id="KW-0479">Metal-binding</keyword>
<dbReference type="RefSeq" id="WP_205049950.1">
    <property type="nucleotide sequence ID" value="NZ_JACJKX010000004.1"/>
</dbReference>
<keyword evidence="6" id="KW-0347">Helicase</keyword>
<dbReference type="SMART" id="SM00487">
    <property type="entry name" value="DEXDc"/>
    <property type="match status" value="1"/>
</dbReference>
<accession>A0ABS2GUG2</accession>
<gene>
    <name evidence="6" type="ORF">H5985_03635</name>
</gene>
<dbReference type="GO" id="GO:0004386">
    <property type="term" value="F:helicase activity"/>
    <property type="evidence" value="ECO:0007669"/>
    <property type="project" value="UniProtKB-KW"/>
</dbReference>
<dbReference type="PANTHER" id="PTHR10799">
    <property type="entry name" value="SNF2/RAD54 HELICASE FAMILY"/>
    <property type="match status" value="1"/>
</dbReference>
<keyword evidence="6" id="KW-0547">Nucleotide-binding</keyword>
<organism evidence="6 7">
    <name type="scientific">Parasutterella secunda</name>
    <dbReference type="NCBI Taxonomy" id="626947"/>
    <lineage>
        <taxon>Bacteria</taxon>
        <taxon>Pseudomonadati</taxon>
        <taxon>Pseudomonadota</taxon>
        <taxon>Betaproteobacteria</taxon>
        <taxon>Burkholderiales</taxon>
        <taxon>Sutterellaceae</taxon>
        <taxon>Parasutterella</taxon>
    </lineage>
</organism>
<evidence type="ECO:0000259" key="3">
    <source>
        <dbReference type="PROSITE" id="PS50966"/>
    </source>
</evidence>
<dbReference type="InterPro" id="IPR000330">
    <property type="entry name" value="SNF2_N"/>
</dbReference>
<feature type="domain" description="SWIM-type" evidence="3">
    <location>
        <begin position="109"/>
        <end position="147"/>
    </location>
</feature>
<dbReference type="Proteomes" id="UP000777002">
    <property type="component" value="Unassembled WGS sequence"/>
</dbReference>
<dbReference type="CDD" id="cd18793">
    <property type="entry name" value="SF2_C_SNF"/>
    <property type="match status" value="1"/>
</dbReference>
<keyword evidence="7" id="KW-1185">Reference proteome</keyword>
<name>A0ABS2GUG2_9BURK</name>
<dbReference type="InterPro" id="IPR022138">
    <property type="entry name" value="DUF3670"/>
</dbReference>
<dbReference type="SUPFAM" id="SSF52540">
    <property type="entry name" value="P-loop containing nucleoside triphosphate hydrolases"/>
    <property type="match status" value="2"/>
</dbReference>
<keyword evidence="6" id="KW-0067">ATP-binding</keyword>
<dbReference type="SMART" id="SM00490">
    <property type="entry name" value="HELICc"/>
    <property type="match status" value="1"/>
</dbReference>
<keyword evidence="1" id="KW-0378">Hydrolase</keyword>
<dbReference type="InterPro" id="IPR027417">
    <property type="entry name" value="P-loop_NTPase"/>
</dbReference>